<dbReference type="CDD" id="cd17231">
    <property type="entry name" value="TGS_DRG2"/>
    <property type="match status" value="1"/>
</dbReference>
<dbReference type="InterPro" id="IPR006074">
    <property type="entry name" value="GTP1-OBG_CS"/>
</dbReference>
<evidence type="ECO:0008006" key="7">
    <source>
        <dbReference type="Google" id="ProtNLM"/>
    </source>
</evidence>
<dbReference type="PROSITE" id="PS00905">
    <property type="entry name" value="GTP1_OBG"/>
    <property type="match status" value="1"/>
</dbReference>
<dbReference type="InterPro" id="IPR031662">
    <property type="entry name" value="GTP-binding_2"/>
</dbReference>
<dbReference type="Pfam" id="PF01926">
    <property type="entry name" value="MMR_HSR1"/>
    <property type="match status" value="1"/>
</dbReference>
<organism evidence="5 6">
    <name type="scientific">Timema podura</name>
    <name type="common">Walking stick</name>
    <dbReference type="NCBI Taxonomy" id="61482"/>
    <lineage>
        <taxon>Eukaryota</taxon>
        <taxon>Metazoa</taxon>
        <taxon>Ecdysozoa</taxon>
        <taxon>Arthropoda</taxon>
        <taxon>Hexapoda</taxon>
        <taxon>Insecta</taxon>
        <taxon>Pterygota</taxon>
        <taxon>Neoptera</taxon>
        <taxon>Polyneoptera</taxon>
        <taxon>Phasmatodea</taxon>
        <taxon>Timematodea</taxon>
        <taxon>Timematoidea</taxon>
        <taxon>Timematidae</taxon>
        <taxon>Timema</taxon>
    </lineage>
</organism>
<dbReference type="Gene3D" id="6.10.140.1070">
    <property type="match status" value="2"/>
</dbReference>
<feature type="domain" description="OBG-type G" evidence="3">
    <location>
        <begin position="62"/>
        <end position="309"/>
    </location>
</feature>
<dbReference type="PROSITE" id="PS51710">
    <property type="entry name" value="G_OBG"/>
    <property type="match status" value="1"/>
</dbReference>
<dbReference type="InterPro" id="IPR012675">
    <property type="entry name" value="Beta-grasp_dom_sf"/>
</dbReference>
<dbReference type="PANTHER" id="PTHR43127">
    <property type="entry name" value="DEVELOPMENTALLY-REGULATED GTP-BINDING PROTEIN 2"/>
    <property type="match status" value="1"/>
</dbReference>
<keyword evidence="2" id="KW-0342">GTP-binding</keyword>
<dbReference type="PRINTS" id="PR00326">
    <property type="entry name" value="GTP1OBG"/>
</dbReference>
<dbReference type="PROSITE" id="PS51880">
    <property type="entry name" value="TGS"/>
    <property type="match status" value="1"/>
</dbReference>
<proteinExistence type="predicted"/>
<dbReference type="Gene3D" id="3.10.20.30">
    <property type="match status" value="1"/>
</dbReference>
<name>A0ABN7NZ02_TIMPD</name>
<evidence type="ECO:0000256" key="2">
    <source>
        <dbReference type="ARBA" id="ARBA00023134"/>
    </source>
</evidence>
<protein>
    <recommendedName>
        <fullName evidence="7">Developmentally-regulated GTP-binding protein 2</fullName>
    </recommendedName>
</protein>
<dbReference type="InterPro" id="IPR045001">
    <property type="entry name" value="DRG"/>
</dbReference>
<feature type="domain" description="TGS" evidence="4">
    <location>
        <begin position="309"/>
        <end position="384"/>
    </location>
</feature>
<evidence type="ECO:0000259" key="4">
    <source>
        <dbReference type="PROSITE" id="PS51880"/>
    </source>
</evidence>
<dbReference type="Pfam" id="PF02824">
    <property type="entry name" value="TGS"/>
    <property type="match status" value="1"/>
</dbReference>
<accession>A0ABN7NZ02</accession>
<dbReference type="NCBIfam" id="TIGR00231">
    <property type="entry name" value="small_GTP"/>
    <property type="match status" value="1"/>
</dbReference>
<dbReference type="SUPFAM" id="SSF52540">
    <property type="entry name" value="P-loop containing nucleoside triphosphate hydrolases"/>
    <property type="match status" value="1"/>
</dbReference>
<evidence type="ECO:0000313" key="5">
    <source>
        <dbReference type="EMBL" id="CAG2058360.1"/>
    </source>
</evidence>
<sequence>MGILEKISDIEKEIARTQKNKATEYHLGLLKAKLAKYRSQLLEPPKKSEKGEGFDVLKSGDARVALIGFPSVGKSTLLSTLTATESEAASYEFTTLTCIPGVIAYKGANIQLLDLPGIIEGASQGKGRGRQVIAVARTADLVLMMLDATKQDVQRGLLEKELESVGIRLNKRKPNIYFKVKKGGGLSFNSTCPLTHIDEKLVQMILHEYKLFNAEVLFREDCTADELIDVISANRVYLPCVYVYNKIDQISIEEVDRIARQPNSVVLANALVVLSSTAEDGEIEVRISVGCNMKLNLDYLLEQLWEYLSLIRVYTKKPGQTPDFDDGLILRRGVSVEHVCHSIHRTLASDFKYGLVWGTSTKYSPQRVGLHHVMADEDVIQVIKK</sequence>
<evidence type="ECO:0000256" key="1">
    <source>
        <dbReference type="ARBA" id="ARBA00022741"/>
    </source>
</evidence>
<dbReference type="Pfam" id="PF16897">
    <property type="entry name" value="MMR_HSR1_Xtn"/>
    <property type="match status" value="1"/>
</dbReference>
<evidence type="ECO:0000259" key="3">
    <source>
        <dbReference type="PROSITE" id="PS51710"/>
    </source>
</evidence>
<dbReference type="InterPro" id="IPR031167">
    <property type="entry name" value="G_OBG"/>
</dbReference>
<keyword evidence="6" id="KW-1185">Reference proteome</keyword>
<reference evidence="5" key="1">
    <citation type="submission" date="2021-03" db="EMBL/GenBank/DDBJ databases">
        <authorList>
            <person name="Tran Van P."/>
        </authorList>
    </citation>
    <scope>NUCLEOTIDE SEQUENCE</scope>
</reference>
<keyword evidence="1" id="KW-0547">Nucleotide-binding</keyword>
<dbReference type="EMBL" id="CAJPIN010007136">
    <property type="protein sequence ID" value="CAG2058360.1"/>
    <property type="molecule type" value="Genomic_DNA"/>
</dbReference>
<comment type="caution">
    <text evidence="5">The sequence shown here is derived from an EMBL/GenBank/DDBJ whole genome shotgun (WGS) entry which is preliminary data.</text>
</comment>
<dbReference type="InterPro" id="IPR027417">
    <property type="entry name" value="P-loop_NTPase"/>
</dbReference>
<dbReference type="InterPro" id="IPR005225">
    <property type="entry name" value="Small_GTP-bd"/>
</dbReference>
<dbReference type="Proteomes" id="UP001153148">
    <property type="component" value="Unassembled WGS sequence"/>
</dbReference>
<gene>
    <name evidence="5" type="ORF">TPAB3V08_LOCUS5332</name>
</gene>
<dbReference type="InterPro" id="IPR006073">
    <property type="entry name" value="GTP-bd"/>
</dbReference>
<dbReference type="CDD" id="cd01896">
    <property type="entry name" value="DRG"/>
    <property type="match status" value="1"/>
</dbReference>
<dbReference type="InterPro" id="IPR004095">
    <property type="entry name" value="TGS"/>
</dbReference>
<evidence type="ECO:0000313" key="6">
    <source>
        <dbReference type="Proteomes" id="UP001153148"/>
    </source>
</evidence>